<evidence type="ECO:0000313" key="5">
    <source>
        <dbReference type="EMBL" id="KAA0058889.1"/>
    </source>
</evidence>
<dbReference type="PANTHER" id="PTHR35046:SF9">
    <property type="entry name" value="RNA-DIRECTED DNA POLYMERASE"/>
    <property type="match status" value="1"/>
</dbReference>
<dbReference type="AlphaFoldDB" id="A0A5D3DJC1"/>
<evidence type="ECO:0000256" key="1">
    <source>
        <dbReference type="PROSITE-ProRule" id="PRU00047"/>
    </source>
</evidence>
<evidence type="ECO:0000313" key="7">
    <source>
        <dbReference type="Proteomes" id="UP000321393"/>
    </source>
</evidence>
<sequence length="368" mass="43135">MYVVKNDNEEYEIIEDTNYEEKEQNMARIAEEDQTSVILAHPSHKKTWILLLTTMDAKASFDQRLQLVEQAIVELRQDNSDSSDEDNLLNIHQEPQRGLSFLPYNQEDQEIRMKVDLPTFNGRMDVEKFLDWIKNVENFFDYANASEHKKVQLVALKLQGGASAWWDQLQNNRRLFGKQPLRSWPKMLRLMKKRFLPINYQQLLYNQYQQCHQGLRSIMDYTEEFYRLGARSNLPETEHQQISRIIHGLQEEIKDVVNLHLLTFLLDAISIASKIEDNEEIKKTKIAQRKNNWDKQRANPTNSFRNFHQGSSSSTSQPTKKDENLPKFPTTKLGEINTKKKVDNVYTRPTLGKCFKCGQQGHLSNECP</sequence>
<dbReference type="Proteomes" id="UP000321393">
    <property type="component" value="Unassembled WGS sequence"/>
</dbReference>
<evidence type="ECO:0000313" key="6">
    <source>
        <dbReference type="EMBL" id="TYK23734.1"/>
    </source>
</evidence>
<evidence type="ECO:0000256" key="3">
    <source>
        <dbReference type="SAM" id="MobiDB-lite"/>
    </source>
</evidence>
<dbReference type="EMBL" id="SSTE01006658">
    <property type="protein sequence ID" value="KAA0058889.1"/>
    <property type="molecule type" value="Genomic_DNA"/>
</dbReference>
<dbReference type="InterPro" id="IPR036875">
    <property type="entry name" value="Znf_CCHC_sf"/>
</dbReference>
<evidence type="ECO:0000313" key="8">
    <source>
        <dbReference type="Proteomes" id="UP000321947"/>
    </source>
</evidence>
<evidence type="ECO:0000256" key="2">
    <source>
        <dbReference type="SAM" id="Coils"/>
    </source>
</evidence>
<dbReference type="PANTHER" id="PTHR35046">
    <property type="entry name" value="ZINC KNUCKLE (CCHC-TYPE) FAMILY PROTEIN"/>
    <property type="match status" value="1"/>
</dbReference>
<keyword evidence="1" id="KW-0479">Metal-binding</keyword>
<feature type="domain" description="CCHC-type" evidence="4">
    <location>
        <begin position="353"/>
        <end position="368"/>
    </location>
</feature>
<accession>A0A5D3DJC1</accession>
<feature type="coiled-coil region" evidence="2">
    <location>
        <begin position="58"/>
        <end position="85"/>
    </location>
</feature>
<dbReference type="SUPFAM" id="SSF57756">
    <property type="entry name" value="Retrovirus zinc finger-like domains"/>
    <property type="match status" value="1"/>
</dbReference>
<gene>
    <name evidence="6" type="ORF">E5676_scaffold1607G00480</name>
    <name evidence="5" type="ORF">E6C27_scaffold98G00550</name>
</gene>
<dbReference type="Proteomes" id="UP000321947">
    <property type="component" value="Unassembled WGS sequence"/>
</dbReference>
<proteinExistence type="predicted"/>
<reference evidence="7 8" key="1">
    <citation type="submission" date="2019-08" db="EMBL/GenBank/DDBJ databases">
        <title>Draft genome sequences of two oriental melons (Cucumis melo L. var makuwa).</title>
        <authorList>
            <person name="Kwon S.-Y."/>
        </authorList>
    </citation>
    <scope>NUCLEOTIDE SEQUENCE [LARGE SCALE GENOMIC DNA]</scope>
    <source>
        <strain evidence="8">cv. Chang Bougi</strain>
        <strain evidence="7">cv. SW 3</strain>
        <tissue evidence="6">Leaf</tissue>
    </source>
</reference>
<dbReference type="Pfam" id="PF03732">
    <property type="entry name" value="Retrotrans_gag"/>
    <property type="match status" value="1"/>
</dbReference>
<name>A0A5D3DJC1_CUCMM</name>
<dbReference type="GO" id="GO:0003676">
    <property type="term" value="F:nucleic acid binding"/>
    <property type="evidence" value="ECO:0007669"/>
    <property type="project" value="InterPro"/>
</dbReference>
<dbReference type="EMBL" id="SSTD01004395">
    <property type="protein sequence ID" value="TYK23734.1"/>
    <property type="molecule type" value="Genomic_DNA"/>
</dbReference>
<comment type="caution">
    <text evidence="6">The sequence shown here is derived from an EMBL/GenBank/DDBJ whole genome shotgun (WGS) entry which is preliminary data.</text>
</comment>
<dbReference type="GO" id="GO:0008270">
    <property type="term" value="F:zinc ion binding"/>
    <property type="evidence" value="ECO:0007669"/>
    <property type="project" value="UniProtKB-KW"/>
</dbReference>
<dbReference type="OrthoDB" id="1934635at2759"/>
<dbReference type="InterPro" id="IPR001878">
    <property type="entry name" value="Znf_CCHC"/>
</dbReference>
<dbReference type="Gene3D" id="4.10.60.10">
    <property type="entry name" value="Zinc finger, CCHC-type"/>
    <property type="match status" value="1"/>
</dbReference>
<protein>
    <submittedName>
        <fullName evidence="6">Transposon Ty3-G Gag-Pol polyprotein</fullName>
    </submittedName>
</protein>
<dbReference type="InterPro" id="IPR005162">
    <property type="entry name" value="Retrotrans_gag_dom"/>
</dbReference>
<dbReference type="Pfam" id="PF00098">
    <property type="entry name" value="zf-CCHC"/>
    <property type="match status" value="1"/>
</dbReference>
<keyword evidence="2" id="KW-0175">Coiled coil</keyword>
<dbReference type="PROSITE" id="PS50158">
    <property type="entry name" value="ZF_CCHC"/>
    <property type="match status" value="1"/>
</dbReference>
<keyword evidence="1" id="KW-0863">Zinc-finger</keyword>
<feature type="region of interest" description="Disordered" evidence="3">
    <location>
        <begin position="287"/>
        <end position="332"/>
    </location>
</feature>
<feature type="compositionally biased region" description="Polar residues" evidence="3">
    <location>
        <begin position="298"/>
        <end position="318"/>
    </location>
</feature>
<evidence type="ECO:0000259" key="4">
    <source>
        <dbReference type="PROSITE" id="PS50158"/>
    </source>
</evidence>
<organism evidence="6 8">
    <name type="scientific">Cucumis melo var. makuwa</name>
    <name type="common">Oriental melon</name>
    <dbReference type="NCBI Taxonomy" id="1194695"/>
    <lineage>
        <taxon>Eukaryota</taxon>
        <taxon>Viridiplantae</taxon>
        <taxon>Streptophyta</taxon>
        <taxon>Embryophyta</taxon>
        <taxon>Tracheophyta</taxon>
        <taxon>Spermatophyta</taxon>
        <taxon>Magnoliopsida</taxon>
        <taxon>eudicotyledons</taxon>
        <taxon>Gunneridae</taxon>
        <taxon>Pentapetalae</taxon>
        <taxon>rosids</taxon>
        <taxon>fabids</taxon>
        <taxon>Cucurbitales</taxon>
        <taxon>Cucurbitaceae</taxon>
        <taxon>Benincaseae</taxon>
        <taxon>Cucumis</taxon>
    </lineage>
</organism>
<keyword evidence="1" id="KW-0862">Zinc</keyword>